<protein>
    <recommendedName>
        <fullName evidence="2">Restriction endonuclease type II-like domain-containing protein</fullName>
    </recommendedName>
</protein>
<evidence type="ECO:0000313" key="4">
    <source>
        <dbReference type="Proteomes" id="UP000008366"/>
    </source>
</evidence>
<dbReference type="Pfam" id="PF18741">
    <property type="entry name" value="MTES_1575"/>
    <property type="match status" value="1"/>
</dbReference>
<dbReference type="RefSeq" id="WP_006594584.1">
    <property type="nucleotide sequence ID" value="NZ_BAHD01000097.1"/>
</dbReference>
<feature type="non-terminal residue" evidence="3">
    <location>
        <position position="1329"/>
    </location>
</feature>
<feature type="compositionally biased region" description="Low complexity" evidence="1">
    <location>
        <begin position="1181"/>
        <end position="1195"/>
    </location>
</feature>
<comment type="caution">
    <text evidence="3">The sequence shown here is derived from an EMBL/GenBank/DDBJ whole genome shotgun (WGS) entry which is preliminary data.</text>
</comment>
<dbReference type="Gene3D" id="3.40.50.300">
    <property type="entry name" value="P-loop containing nucleotide triphosphate hydrolases"/>
    <property type="match status" value="2"/>
</dbReference>
<accession>K6X101</accession>
<evidence type="ECO:0000313" key="3">
    <source>
        <dbReference type="EMBL" id="GAB98052.1"/>
    </source>
</evidence>
<reference evidence="3 4" key="1">
    <citation type="submission" date="2012-08" db="EMBL/GenBank/DDBJ databases">
        <title>Whole genome shotgun sequence of Kineosphaera limosa NBRC 100340.</title>
        <authorList>
            <person name="Yoshida I."/>
            <person name="Isaki S."/>
            <person name="Hosoyama A."/>
            <person name="Tsuchikane K."/>
            <person name="Katsumata H."/>
            <person name="Ando Y."/>
            <person name="Ohji S."/>
            <person name="Hamada M."/>
            <person name="Tamura T."/>
            <person name="Yamazoe A."/>
            <person name="Yamazaki S."/>
            <person name="Fujita N."/>
        </authorList>
    </citation>
    <scope>NUCLEOTIDE SEQUENCE [LARGE SCALE GENOMIC DNA]</scope>
    <source>
        <strain evidence="3 4">NBRC 100340</strain>
    </source>
</reference>
<dbReference type="InterPro" id="IPR049468">
    <property type="entry name" value="Restrct_endonuc-II-like_dom"/>
</dbReference>
<proteinExistence type="predicted"/>
<dbReference type="STRING" id="1184609.KILIM_097_00010"/>
<feature type="domain" description="Restriction endonuclease type II-like" evidence="2">
    <location>
        <begin position="1222"/>
        <end position="1313"/>
    </location>
</feature>
<feature type="region of interest" description="Disordered" evidence="1">
    <location>
        <begin position="1180"/>
        <end position="1211"/>
    </location>
</feature>
<dbReference type="eggNOG" id="COG1112">
    <property type="taxonomic scope" value="Bacteria"/>
</dbReference>
<dbReference type="EMBL" id="BAHD01000097">
    <property type="protein sequence ID" value="GAB98052.1"/>
    <property type="molecule type" value="Genomic_DNA"/>
</dbReference>
<dbReference type="InterPro" id="IPR027417">
    <property type="entry name" value="P-loop_NTPase"/>
</dbReference>
<evidence type="ECO:0000259" key="2">
    <source>
        <dbReference type="Pfam" id="PF18741"/>
    </source>
</evidence>
<name>K6X101_9MICO</name>
<feature type="region of interest" description="Disordered" evidence="1">
    <location>
        <begin position="1"/>
        <end position="31"/>
    </location>
</feature>
<feature type="region of interest" description="Disordered" evidence="1">
    <location>
        <begin position="893"/>
        <end position="915"/>
    </location>
</feature>
<organism evidence="3 4">
    <name type="scientific">Kineosphaera limosa NBRC 100340</name>
    <dbReference type="NCBI Taxonomy" id="1184609"/>
    <lineage>
        <taxon>Bacteria</taxon>
        <taxon>Bacillati</taxon>
        <taxon>Actinomycetota</taxon>
        <taxon>Actinomycetes</taxon>
        <taxon>Micrococcales</taxon>
        <taxon>Dermatophilaceae</taxon>
        <taxon>Kineosphaera</taxon>
    </lineage>
</organism>
<evidence type="ECO:0000256" key="1">
    <source>
        <dbReference type="SAM" id="MobiDB-lite"/>
    </source>
</evidence>
<keyword evidence="4" id="KW-1185">Reference proteome</keyword>
<dbReference type="Proteomes" id="UP000008366">
    <property type="component" value="Unassembled WGS sequence"/>
</dbReference>
<gene>
    <name evidence="3" type="ORF">KILIM_097_00010</name>
</gene>
<feature type="compositionally biased region" description="Basic and acidic residues" evidence="1">
    <location>
        <begin position="1"/>
        <end position="17"/>
    </location>
</feature>
<dbReference type="SUPFAM" id="SSF52540">
    <property type="entry name" value="P-loop containing nucleoside triphosphate hydrolases"/>
    <property type="match status" value="1"/>
</dbReference>
<dbReference type="OrthoDB" id="9757917at2"/>
<sequence length="1329" mass="142865">MSSTPSRDRSDSAERTGGRQQEPRSAQTQESVARALKGWQRRLVDAGGPNTLLWFDENPGGSLDLSTAHPGGVSMLMAGRATRLSDLVRERSAFAHARERAEAIQHKTVELAQERGLSAGFMAIGMATWNVPGARRAPLAPVLLRGCRLAPTDPSHRDYDIDLSAAVEINPVLAHYLSSEQGIDIDPEAVAALAHSARRFDPMPVFRELTRMCRGVPGFRIADRKIVAPFSYAKLPLVADLVAHGSTLAQSRLVAQLAEASGALEAGALKADLTPASAAQSQEPQPVTGREVLVLGTDRAQRQVVAAVRAGRDVALDAPAGTGRTQTVATVAAALVAEGKSVLVVSEAANPLVDLAERLTDLGLEQVLVRVGEGGLDRGQVAAAVRDAIDDAPSTREPDVGEVADAIGARRVRLDAHRDAMHELRQPWGVSVFDGLAALARLTRPRRPPTSRVRLSGDTLKALDPAAAARAGELLTKAATAGAWSEDRRRDPWSGARITDESARARALQTTQDLSAHELEADREALDGLVGSVGLAPARVPADWGTAIGLLEGVRDTLQVLHPEVFSIDLLPFLGATGDADYRERNDLRQSWWSRWRLRRRTRDFVRDGAAIDDLHLALVRAHEQTVTWRRLSGGASTPRVPKELDRGRERWNGLDAQLLWLAQRLPGTSEGGDLHGTALEELRARLARLAGRGDRLAVLPRVVPILDELAAMGLGPLADDLANRRVGPEFTGAEMEFVWWRSVLDEVARDDERVGGHDAVKLRQDVGDYATLDTACQRTSVETVLARHAQATRAAAAEHREQLRLVQGEASRASGHLPVDRLVQGAPELVLAARPVWLASPLVVASALPPKELFDVVIVEDAGRQDPAHVVSAFARARQVLIVGDSRQLSPRPFTTSVARPGAPAPSHQGQPAAPGLLDVLGPHLDLLTLRQHYRGFDERLVAFANDHFYDGAVQAMPGAGSAGSQAVRLVLVDPGEDEATSVVPGARAGSRGADQPLPDLRDAEADKAVDLVLNHAVMRPTESLALVGVSTEHATRLRERLRERLDAERDPDVVDFFDEHRREPVLVVPLEELAGYSRDAVILSVGIDPVSAAGGDSLGVLSRDEGERALAVALMTPRRRLTVVSAVTPDELDGRLRSRGATLLRELLEFAAREGRPALHERVEATVDFRADAPDADAGDAAGVADGASDEGAAGAGGEPDVLAKAPDRPGSDPVLAEFAVRLRQEGLVVRERYGEGGQPIDLVVEDPHHTGHAVVAVESDGPRYARTGDTRERELLRAARLRELGWEYVSVCSADIFADPVRDVARVLDAVRAADARSWSTRPRPR</sequence>